<accession>A0A7S4GQ26</accession>
<name>A0A7S4GQ26_OXYMA</name>
<gene>
    <name evidence="2" type="ORF">OMAR00294_LOCUS2544</name>
</gene>
<reference evidence="2" key="1">
    <citation type="submission" date="2021-01" db="EMBL/GenBank/DDBJ databases">
        <authorList>
            <person name="Corre E."/>
            <person name="Pelletier E."/>
            <person name="Niang G."/>
            <person name="Scheremetjew M."/>
            <person name="Finn R."/>
            <person name="Kale V."/>
            <person name="Holt S."/>
            <person name="Cochrane G."/>
            <person name="Meng A."/>
            <person name="Brown T."/>
            <person name="Cohen L."/>
        </authorList>
    </citation>
    <scope>NUCLEOTIDE SEQUENCE</scope>
    <source>
        <strain evidence="2">LB1974</strain>
    </source>
</reference>
<dbReference type="EMBL" id="HBJB01003104">
    <property type="protein sequence ID" value="CAE0843506.1"/>
    <property type="molecule type" value="Transcribed_RNA"/>
</dbReference>
<sequence length="388" mass="43034">MEAFSPSTGCRHLSGQPSGRVAQRVADVAPVSSLTPGLGGRPGRASLGLGERSPLSDMNGQADVHRKRSRRCSDPLQAHLEEEEDDGGDAGEAPGSVARLQDFVCSQSNLPPPKVLAWSFEQHLDPSMQVLYRATVSFSVDTSEPLHFCGGWQVSKRVAQRDTAERVLWYYQRRGQLVWAPQQDAEGTCAAPQGRTMDDQTADSVASLFDTLAERKGRPLIEDKDFLWNVEELHDLDRNGEKIFRATLSVLLDDKTPRHFCGGWHSEVTAARDDTADRVLWFIENSGSGLGQSDDSDKTVLMYVQNQLQKLFGKKLPQGQSVWTWSYESSEADLQVFRAVAHLPILDKRFVGAWCRGKKAAQRSACAKVREFLDSEVCSGEQIWVSAR</sequence>
<dbReference type="AlphaFoldDB" id="A0A7S4GQ26"/>
<proteinExistence type="predicted"/>
<feature type="region of interest" description="Disordered" evidence="1">
    <location>
        <begin position="1"/>
        <end position="72"/>
    </location>
</feature>
<protein>
    <submittedName>
        <fullName evidence="2">Uncharacterized protein</fullName>
    </submittedName>
</protein>
<evidence type="ECO:0000256" key="1">
    <source>
        <dbReference type="SAM" id="MobiDB-lite"/>
    </source>
</evidence>
<evidence type="ECO:0000313" key="2">
    <source>
        <dbReference type="EMBL" id="CAE0843506.1"/>
    </source>
</evidence>
<organism evidence="2">
    <name type="scientific">Oxyrrhis marina</name>
    <name type="common">Dinoflagellate</name>
    <dbReference type="NCBI Taxonomy" id="2969"/>
    <lineage>
        <taxon>Eukaryota</taxon>
        <taxon>Sar</taxon>
        <taxon>Alveolata</taxon>
        <taxon>Dinophyceae</taxon>
        <taxon>Oxyrrhinales</taxon>
        <taxon>Oxyrrhinaceae</taxon>
        <taxon>Oxyrrhis</taxon>
    </lineage>
</organism>